<dbReference type="EMBL" id="RBXL01000001">
    <property type="protein sequence ID" value="RKT44637.1"/>
    <property type="molecule type" value="Genomic_DNA"/>
</dbReference>
<dbReference type="Gene3D" id="3.40.50.1010">
    <property type="entry name" value="5'-nuclease"/>
    <property type="match status" value="1"/>
</dbReference>
<feature type="domain" description="PIN" evidence="1">
    <location>
        <begin position="4"/>
        <end position="50"/>
    </location>
</feature>
<organism evidence="2 3">
    <name type="scientific">Thiocapsa rosea</name>
    <dbReference type="NCBI Taxonomy" id="69360"/>
    <lineage>
        <taxon>Bacteria</taxon>
        <taxon>Pseudomonadati</taxon>
        <taxon>Pseudomonadota</taxon>
        <taxon>Gammaproteobacteria</taxon>
        <taxon>Chromatiales</taxon>
        <taxon>Chromatiaceae</taxon>
        <taxon>Thiocapsa</taxon>
    </lineage>
</organism>
<dbReference type="SUPFAM" id="SSF88723">
    <property type="entry name" value="PIN domain-like"/>
    <property type="match status" value="1"/>
</dbReference>
<comment type="caution">
    <text evidence="2">The sequence shown here is derived from an EMBL/GenBank/DDBJ whole genome shotgun (WGS) entry which is preliminary data.</text>
</comment>
<gene>
    <name evidence="2" type="ORF">BDD21_2030</name>
</gene>
<keyword evidence="3" id="KW-1185">Reference proteome</keyword>
<dbReference type="RefSeq" id="WP_120797052.1">
    <property type="nucleotide sequence ID" value="NZ_RBXL01000001.1"/>
</dbReference>
<dbReference type="Pfam" id="PF01850">
    <property type="entry name" value="PIN"/>
    <property type="match status" value="1"/>
</dbReference>
<sequence>MVCLLDTNVVSELMRPEPSPAVLAWIDGAGMEGLALSAVNRWETRYGLALLPVGKRQVHREIAGFDEPNLGGP</sequence>
<dbReference type="OrthoDB" id="9804823at2"/>
<dbReference type="AlphaFoldDB" id="A0A495V8E4"/>
<protein>
    <submittedName>
        <fullName evidence="2">PIN domain-containing protein</fullName>
    </submittedName>
</protein>
<reference evidence="2 3" key="1">
    <citation type="submission" date="2018-10" db="EMBL/GenBank/DDBJ databases">
        <title>Genomic Encyclopedia of Archaeal and Bacterial Type Strains, Phase II (KMG-II): from individual species to whole genera.</title>
        <authorList>
            <person name="Goeker M."/>
        </authorList>
    </citation>
    <scope>NUCLEOTIDE SEQUENCE [LARGE SCALE GENOMIC DNA]</scope>
    <source>
        <strain evidence="2 3">DSM 235</strain>
    </source>
</reference>
<evidence type="ECO:0000259" key="1">
    <source>
        <dbReference type="Pfam" id="PF01850"/>
    </source>
</evidence>
<proteinExistence type="predicted"/>
<name>A0A495V8E4_9GAMM</name>
<dbReference type="InterPro" id="IPR002716">
    <property type="entry name" value="PIN_dom"/>
</dbReference>
<dbReference type="Proteomes" id="UP000274556">
    <property type="component" value="Unassembled WGS sequence"/>
</dbReference>
<evidence type="ECO:0000313" key="3">
    <source>
        <dbReference type="Proteomes" id="UP000274556"/>
    </source>
</evidence>
<dbReference type="InterPro" id="IPR029060">
    <property type="entry name" value="PIN-like_dom_sf"/>
</dbReference>
<evidence type="ECO:0000313" key="2">
    <source>
        <dbReference type="EMBL" id="RKT44637.1"/>
    </source>
</evidence>
<accession>A0A495V8E4</accession>